<dbReference type="EMBL" id="JPER01000004">
    <property type="protein sequence ID" value="KFZ30635.1"/>
    <property type="molecule type" value="Genomic_DNA"/>
</dbReference>
<evidence type="ECO:0000256" key="1">
    <source>
        <dbReference type="ARBA" id="ARBA00009981"/>
    </source>
</evidence>
<gene>
    <name evidence="3" type="ORF">IDSA_08875</name>
</gene>
<dbReference type="eggNOG" id="COG2161">
    <property type="taxonomic scope" value="Bacteria"/>
</dbReference>
<comment type="similarity">
    <text evidence="1 2">Belongs to the phD/YefM antitoxin family.</text>
</comment>
<name>A0A094ISG6_9GAMM</name>
<dbReference type="SUPFAM" id="SSF143120">
    <property type="entry name" value="YefM-like"/>
    <property type="match status" value="1"/>
</dbReference>
<dbReference type="InterPro" id="IPR006442">
    <property type="entry name" value="Antitoxin_Phd/YefM"/>
</dbReference>
<evidence type="ECO:0000256" key="2">
    <source>
        <dbReference type="RuleBase" id="RU362080"/>
    </source>
</evidence>
<dbReference type="Pfam" id="PF02604">
    <property type="entry name" value="PhdYeFM_antitox"/>
    <property type="match status" value="1"/>
</dbReference>
<dbReference type="PANTHER" id="PTHR33713:SF6">
    <property type="entry name" value="ANTITOXIN YEFM"/>
    <property type="match status" value="1"/>
</dbReference>
<comment type="function">
    <text evidence="2">Antitoxin component of a type II toxin-antitoxin (TA) system.</text>
</comment>
<dbReference type="OrthoDB" id="9802003at2"/>
<proteinExistence type="inferred from homology"/>
<protein>
    <recommendedName>
        <fullName evidence="2">Antitoxin</fullName>
    </recommendedName>
</protein>
<evidence type="ECO:0000313" key="3">
    <source>
        <dbReference type="EMBL" id="KFZ30635.1"/>
    </source>
</evidence>
<dbReference type="PANTHER" id="PTHR33713">
    <property type="entry name" value="ANTITOXIN YAFN-RELATED"/>
    <property type="match status" value="1"/>
</dbReference>
<dbReference type="Gene3D" id="3.40.1620.10">
    <property type="entry name" value="YefM-like domain"/>
    <property type="match status" value="1"/>
</dbReference>
<dbReference type="STRING" id="435908.IDSA_08875"/>
<evidence type="ECO:0000313" key="4">
    <source>
        <dbReference type="Proteomes" id="UP000054363"/>
    </source>
</evidence>
<dbReference type="Proteomes" id="UP000054363">
    <property type="component" value="Unassembled WGS sequence"/>
</dbReference>
<comment type="caution">
    <text evidence="3">The sequence shown here is derived from an EMBL/GenBank/DDBJ whole genome shotgun (WGS) entry which is preliminary data.</text>
</comment>
<dbReference type="NCBIfam" id="TIGR01552">
    <property type="entry name" value="phd_fam"/>
    <property type="match status" value="1"/>
</dbReference>
<dbReference type="AlphaFoldDB" id="A0A094ISG6"/>
<reference evidence="3 4" key="1">
    <citation type="submission" date="2014-06" db="EMBL/GenBank/DDBJ databases">
        <title>The draft genome sequence of Idiomarina salinarum ISL-52.</title>
        <authorList>
            <person name="Du J."/>
            <person name="Shao Z."/>
        </authorList>
    </citation>
    <scope>NUCLEOTIDE SEQUENCE [LARGE SCALE GENOMIC DNA]</scope>
    <source>
        <strain evidence="3 4">ISL-52</strain>
    </source>
</reference>
<sequence length="87" mass="9665">MKVISYSEARSGLKRHMEAVCEDHIPTVITNQRGKPVVLLSLEDFSRMEETIHLLSSPENASRLADSIAQLKAGKSVSQELNDAEKE</sequence>
<organism evidence="3 4">
    <name type="scientific">Pseudidiomarina salinarum</name>
    <dbReference type="NCBI Taxonomy" id="435908"/>
    <lineage>
        <taxon>Bacteria</taxon>
        <taxon>Pseudomonadati</taxon>
        <taxon>Pseudomonadota</taxon>
        <taxon>Gammaproteobacteria</taxon>
        <taxon>Alteromonadales</taxon>
        <taxon>Idiomarinaceae</taxon>
        <taxon>Pseudidiomarina</taxon>
    </lineage>
</organism>
<accession>A0A094ISG6</accession>
<dbReference type="Gene3D" id="6.10.250.330">
    <property type="match status" value="1"/>
</dbReference>
<dbReference type="InterPro" id="IPR036165">
    <property type="entry name" value="YefM-like_sf"/>
</dbReference>
<keyword evidence="4" id="KW-1185">Reference proteome</keyword>
<dbReference type="InterPro" id="IPR051405">
    <property type="entry name" value="phD/YefM_antitoxin"/>
</dbReference>